<feature type="domain" description="NUP160 C-terminal TPR" evidence="2">
    <location>
        <begin position="449"/>
        <end position="695"/>
    </location>
</feature>
<feature type="domain" description="NUP160 helical" evidence="1">
    <location>
        <begin position="8"/>
        <end position="82"/>
    </location>
</feature>
<dbReference type="GO" id="GO:0017056">
    <property type="term" value="F:structural constituent of nuclear pore"/>
    <property type="evidence" value="ECO:0007669"/>
    <property type="project" value="TreeGrafter"/>
</dbReference>
<dbReference type="InterPro" id="IPR056536">
    <property type="entry name" value="TPR_NUP160_C"/>
</dbReference>
<proteinExistence type="predicted"/>
<dbReference type="InterPro" id="IPR021717">
    <property type="entry name" value="Nucleoporin_Nup160"/>
</dbReference>
<dbReference type="InterPro" id="IPR056547">
    <property type="entry name" value="NUP160_helical"/>
</dbReference>
<dbReference type="Proteomes" id="UP000030742">
    <property type="component" value="Unassembled WGS sequence"/>
</dbReference>
<dbReference type="GO" id="GO:0005643">
    <property type="term" value="C:nuclear pore"/>
    <property type="evidence" value="ECO:0007669"/>
    <property type="project" value="UniProtKB-ARBA"/>
</dbReference>
<accession>U4UAQ8</accession>
<dbReference type="Pfam" id="PF23347">
    <property type="entry name" value="TPR_Nup160_C"/>
    <property type="match status" value="1"/>
</dbReference>
<dbReference type="Pfam" id="PF23345">
    <property type="entry name" value="NUP160_helical"/>
    <property type="match status" value="1"/>
</dbReference>
<dbReference type="InterPro" id="IPR056535">
    <property type="entry name" value="TPR_NUP160_M"/>
</dbReference>
<dbReference type="Pfam" id="PF23354">
    <property type="entry name" value="TPR_NUP160_120_M"/>
    <property type="match status" value="1"/>
</dbReference>
<evidence type="ECO:0000259" key="2">
    <source>
        <dbReference type="Pfam" id="PF23347"/>
    </source>
</evidence>
<sequence>MCEILVKGDTLQTNVSEAIYSVCKPEIIYLTQAYFVMLWLTKLPALNNVPQESTLQRLTPIKLTPAFNVRPQGTVFSLLEVFTSSTGGQEARKLLAKIEYNERAMAHWHLSLLPFVSSLRYTLWPLKTSTVLPEWLVSSGQHVWLQQYVKLLGTWCDWNISSCNFLLAVSFLTSAENYKALDLFEIAAKGILHEPFLQKLIKGETGNQAYIAYYLKLVVVGEIFKVQTLWQVIQLFELHKSRDCSIQTAKTALSIIDADNPRVATLYSVQFKHHLALRHYKEAFYALKANPDNERKKDNLRDLVKTLLDERNFDMLLSFTYGDMDELFTSILLTRARAIDAANNIFYDFLYAYQVKRGPLCHRLAASVMYEQAYRLSQCESADSLEKQVKCYLAAKNVLQLVDPQYAWVIRPADPDEEPNEVTLECLAGLQKDSEMFRIKKQVEVVTVDTIKKALTFACAKLQLERTQPTLATHITAPEDLVTLLNSVGHFKSALEICSTFNLPYGSVFEALTWRCVSLSEDPHNDAWSWLLENDLQDLSADRENVASIVWDLLKTYLMKYEEPHSTVLHKVVCEKIISLRMYVPFWLLASYKMRNPGELIKILHRAGRLEEAIEVCHEYLLAALGYGKELYGFKASLAPNAPLFCVPVYPIQALITELRLQNEADFSRPFEKEYEVLNRLFPQYLTVAVRISNEKCQWTMVPFSSIPSYSSRAAM</sequence>
<dbReference type="OrthoDB" id="67716at2759"/>
<evidence type="ECO:0000259" key="3">
    <source>
        <dbReference type="Pfam" id="PF23354"/>
    </source>
</evidence>
<dbReference type="AlphaFoldDB" id="U4UAQ8"/>
<evidence type="ECO:0000313" key="5">
    <source>
        <dbReference type="Proteomes" id="UP000030742"/>
    </source>
</evidence>
<feature type="domain" description="NUP160 middle TPR" evidence="3">
    <location>
        <begin position="124"/>
        <end position="401"/>
    </location>
</feature>
<reference evidence="4 5" key="1">
    <citation type="journal article" date="2013" name="Genome Biol.">
        <title>Draft genome of the mountain pine beetle, Dendroctonus ponderosae Hopkins, a major forest pest.</title>
        <authorList>
            <person name="Keeling C.I."/>
            <person name="Yuen M.M."/>
            <person name="Liao N.Y."/>
            <person name="Docking T.R."/>
            <person name="Chan S.K."/>
            <person name="Taylor G.A."/>
            <person name="Palmquist D.L."/>
            <person name="Jackman S.D."/>
            <person name="Nguyen A."/>
            <person name="Li M."/>
            <person name="Henderson H."/>
            <person name="Janes J.K."/>
            <person name="Zhao Y."/>
            <person name="Pandoh P."/>
            <person name="Moore R."/>
            <person name="Sperling F.A."/>
            <person name="Huber D.P."/>
            <person name="Birol I."/>
            <person name="Jones S.J."/>
            <person name="Bohlmann J."/>
        </authorList>
    </citation>
    <scope>NUCLEOTIDE SEQUENCE</scope>
</reference>
<dbReference type="STRING" id="77166.U4UAQ8"/>
<dbReference type="PANTHER" id="PTHR21286:SF0">
    <property type="entry name" value="NUCLEAR PORE COMPLEX PROTEIN NUP160"/>
    <property type="match status" value="1"/>
</dbReference>
<evidence type="ECO:0000259" key="1">
    <source>
        <dbReference type="Pfam" id="PF23345"/>
    </source>
</evidence>
<dbReference type="EMBL" id="KB631903">
    <property type="protein sequence ID" value="ERL87045.1"/>
    <property type="molecule type" value="Genomic_DNA"/>
</dbReference>
<gene>
    <name evidence="4" type="ORF">D910_04446</name>
</gene>
<name>U4UAQ8_DENPD</name>
<dbReference type="PANTHER" id="PTHR21286">
    <property type="entry name" value="NUCLEAR PORE COMPLEX PROTEIN NUP160"/>
    <property type="match status" value="1"/>
</dbReference>
<protein>
    <submittedName>
        <fullName evidence="4">Uncharacterized protein</fullName>
    </submittedName>
</protein>
<evidence type="ECO:0000313" key="4">
    <source>
        <dbReference type="EMBL" id="ERL87045.1"/>
    </source>
</evidence>
<organism evidence="4 5">
    <name type="scientific">Dendroctonus ponderosae</name>
    <name type="common">Mountain pine beetle</name>
    <dbReference type="NCBI Taxonomy" id="77166"/>
    <lineage>
        <taxon>Eukaryota</taxon>
        <taxon>Metazoa</taxon>
        <taxon>Ecdysozoa</taxon>
        <taxon>Arthropoda</taxon>
        <taxon>Hexapoda</taxon>
        <taxon>Insecta</taxon>
        <taxon>Pterygota</taxon>
        <taxon>Neoptera</taxon>
        <taxon>Endopterygota</taxon>
        <taxon>Coleoptera</taxon>
        <taxon>Polyphaga</taxon>
        <taxon>Cucujiformia</taxon>
        <taxon>Curculionidae</taxon>
        <taxon>Scolytinae</taxon>
        <taxon>Dendroctonus</taxon>
    </lineage>
</organism>